<dbReference type="GeneID" id="11594131"/>
<proteinExistence type="predicted"/>
<dbReference type="RefSeq" id="WP_014289740.1">
    <property type="nucleotide sequence ID" value="NC_016645.1"/>
</dbReference>
<dbReference type="HOGENOM" id="CLU_2447777_0_0_2"/>
<organism evidence="1 2">
    <name type="scientific">Pyrobaculum ferrireducens</name>
    <dbReference type="NCBI Taxonomy" id="1104324"/>
    <lineage>
        <taxon>Archaea</taxon>
        <taxon>Thermoproteota</taxon>
        <taxon>Thermoprotei</taxon>
        <taxon>Thermoproteales</taxon>
        <taxon>Thermoproteaceae</taxon>
        <taxon>Pyrobaculum</taxon>
    </lineage>
</organism>
<dbReference type="EMBL" id="CP003098">
    <property type="protein sequence ID" value="AET33915.1"/>
    <property type="molecule type" value="Genomic_DNA"/>
</dbReference>
<sequence>MEPRSFYDITEPEDRRELAQLVKAGVFSYAVMIPEDLPRREVEDVFREAGFLHVEIDASGWPRQITVKTEKGVFTFRKVEEGVYKINRAD</sequence>
<reference evidence="1 2" key="1">
    <citation type="journal article" date="2012" name="J. Bacteriol.">
        <title>Complete genome sequence of strain 1860, a crenarchaeon of the genus pyrobaculum able to grow with various electron acceptors.</title>
        <authorList>
            <person name="Mardanov A.V."/>
            <person name="Gumerov V.M."/>
            <person name="Slobodkina G.B."/>
            <person name="Beletsky A.V."/>
            <person name="Bonch-Osmolovskaya E.A."/>
            <person name="Ravin N.V."/>
            <person name="Skryabin K.G."/>
        </authorList>
    </citation>
    <scope>NUCLEOTIDE SEQUENCE [LARGE SCALE GENOMIC DNA]</scope>
    <source>
        <strain evidence="1 2">1860</strain>
    </source>
</reference>
<accession>G7VD36</accession>
<dbReference type="eggNOG" id="arCOG05488">
    <property type="taxonomic scope" value="Archaea"/>
</dbReference>
<dbReference type="OrthoDB" id="24823at2157"/>
<gene>
    <name evidence="1" type="ORF">P186_2529</name>
</gene>
<name>G7VD36_9CREN</name>
<keyword evidence="2" id="KW-1185">Reference proteome</keyword>
<evidence type="ECO:0000313" key="2">
    <source>
        <dbReference type="Proteomes" id="UP000005867"/>
    </source>
</evidence>
<dbReference type="AlphaFoldDB" id="G7VD36"/>
<dbReference type="BioCyc" id="PSP1104324:GJSN-2475-MONOMER"/>
<dbReference type="KEGG" id="pyr:P186_2529"/>
<evidence type="ECO:0000313" key="1">
    <source>
        <dbReference type="EMBL" id="AET33915.1"/>
    </source>
</evidence>
<dbReference type="STRING" id="1104324.P186_2529"/>
<protein>
    <submittedName>
        <fullName evidence="1">Uncharacterized protein</fullName>
    </submittedName>
</protein>
<dbReference type="Proteomes" id="UP000005867">
    <property type="component" value="Chromosome"/>
</dbReference>